<dbReference type="AlphaFoldDB" id="K0K1X6"/>
<name>K0K1X6_SACES</name>
<proteinExistence type="predicted"/>
<dbReference type="InterPro" id="IPR029058">
    <property type="entry name" value="AB_hydrolase_fold"/>
</dbReference>
<dbReference type="EMBL" id="HE804045">
    <property type="protein sequence ID" value="CCH31562.1"/>
    <property type="molecule type" value="Genomic_DNA"/>
</dbReference>
<reference evidence="1 2" key="1">
    <citation type="journal article" date="2012" name="BMC Genomics">
        <title>Complete genome sequence of Saccharothrix espanaensis DSM 44229T and comparison to the other completely sequenced Pseudonocardiaceae.</title>
        <authorList>
            <person name="Strobel T."/>
            <person name="Al-Dilaimi A."/>
            <person name="Blom J."/>
            <person name="Gessner A."/>
            <person name="Kalinowski J."/>
            <person name="Luzhetska M."/>
            <person name="Puhler A."/>
            <person name="Szczepanowski R."/>
            <person name="Bechthold A."/>
            <person name="Ruckert C."/>
        </authorList>
    </citation>
    <scope>NUCLEOTIDE SEQUENCE [LARGE SCALE GENOMIC DNA]</scope>
    <source>
        <strain evidence="2">ATCC 51144 / DSM 44229 / JCM 9112 / NBRC 15066 / NRRL 15764</strain>
    </source>
</reference>
<keyword evidence="2" id="KW-1185">Reference proteome</keyword>
<dbReference type="SUPFAM" id="SSF53474">
    <property type="entry name" value="alpha/beta-Hydrolases"/>
    <property type="match status" value="1"/>
</dbReference>
<dbReference type="BioCyc" id="SESP1179773:BN6_RS20710-MONOMER"/>
<dbReference type="STRING" id="1179773.BN6_42790"/>
<dbReference type="KEGG" id="sesp:BN6_42790"/>
<dbReference type="Proteomes" id="UP000006281">
    <property type="component" value="Chromosome"/>
</dbReference>
<organism evidence="1 2">
    <name type="scientific">Saccharothrix espanaensis (strain ATCC 51144 / DSM 44229 / JCM 9112 / NBRC 15066 / NRRL 15764)</name>
    <dbReference type="NCBI Taxonomy" id="1179773"/>
    <lineage>
        <taxon>Bacteria</taxon>
        <taxon>Bacillati</taxon>
        <taxon>Actinomycetota</taxon>
        <taxon>Actinomycetes</taxon>
        <taxon>Pseudonocardiales</taxon>
        <taxon>Pseudonocardiaceae</taxon>
        <taxon>Saccharothrix</taxon>
    </lineage>
</organism>
<evidence type="ECO:0008006" key="3">
    <source>
        <dbReference type="Google" id="ProtNLM"/>
    </source>
</evidence>
<evidence type="ECO:0000313" key="2">
    <source>
        <dbReference type="Proteomes" id="UP000006281"/>
    </source>
</evidence>
<dbReference type="PATRIC" id="fig|1179773.3.peg.4282"/>
<evidence type="ECO:0000313" key="1">
    <source>
        <dbReference type="EMBL" id="CCH31562.1"/>
    </source>
</evidence>
<dbReference type="Gene3D" id="3.40.50.1820">
    <property type="entry name" value="alpha/beta hydrolase"/>
    <property type="match status" value="1"/>
</dbReference>
<dbReference type="RefSeq" id="WP_015101674.1">
    <property type="nucleotide sequence ID" value="NC_019673.1"/>
</dbReference>
<dbReference type="OrthoDB" id="6059224at2"/>
<gene>
    <name evidence="1" type="ordered locus">BN6_42790</name>
</gene>
<sequence length="232" mass="24261">MTITGTAAGVPYVALPPRTGGRLVLVWHLIGEPATPQDMAKALPLTGVDAWRVYLPLPAPPQTGDAVTDFYAPLVTTAVDQVAPVVAALRAELGCDDGPVDLVGGSAGGHIALLTALDAVVPVRRVAALNPAVSAQAVVQASIDAGLLASYDWTPAATEAARPLDVLARADQLRAPLLVVRGEHEYPAFRPVQDRLHAAVPGSKLVDVPDLPHMLVTQLDVVEREVVTWLNA</sequence>
<dbReference type="eggNOG" id="COG1506">
    <property type="taxonomic scope" value="Bacteria"/>
</dbReference>
<protein>
    <recommendedName>
        <fullName evidence="3">Alpha/beta hydrolase</fullName>
    </recommendedName>
</protein>
<accession>K0K1X6</accession>
<dbReference type="HOGENOM" id="CLU_1029117_0_0_11"/>